<proteinExistence type="predicted"/>
<evidence type="ECO:0000259" key="1">
    <source>
        <dbReference type="PROSITE" id="PS51186"/>
    </source>
</evidence>
<dbReference type="Gene3D" id="3.40.630.30">
    <property type="match status" value="1"/>
</dbReference>
<name>A0ABV6JU52_9PROT</name>
<accession>A0ABV6JU52</accession>
<dbReference type="Proteomes" id="UP001589865">
    <property type="component" value="Unassembled WGS sequence"/>
</dbReference>
<protein>
    <submittedName>
        <fullName evidence="2">GNAT family N-acetyltransferase</fullName>
        <ecNumber evidence="2">2.3.1.-</ecNumber>
    </submittedName>
</protein>
<dbReference type="GO" id="GO:0016746">
    <property type="term" value="F:acyltransferase activity"/>
    <property type="evidence" value="ECO:0007669"/>
    <property type="project" value="UniProtKB-KW"/>
</dbReference>
<dbReference type="SUPFAM" id="SSF55729">
    <property type="entry name" value="Acyl-CoA N-acyltransferases (Nat)"/>
    <property type="match status" value="1"/>
</dbReference>
<dbReference type="RefSeq" id="WP_377044997.1">
    <property type="nucleotide sequence ID" value="NZ_JBHLUN010000008.1"/>
</dbReference>
<dbReference type="InterPro" id="IPR000182">
    <property type="entry name" value="GNAT_dom"/>
</dbReference>
<evidence type="ECO:0000313" key="3">
    <source>
        <dbReference type="Proteomes" id="UP001589865"/>
    </source>
</evidence>
<keyword evidence="3" id="KW-1185">Reference proteome</keyword>
<gene>
    <name evidence="2" type="ORF">ACFFGY_13425</name>
</gene>
<dbReference type="CDD" id="cd04301">
    <property type="entry name" value="NAT_SF"/>
    <property type="match status" value="1"/>
</dbReference>
<dbReference type="PROSITE" id="PS51186">
    <property type="entry name" value="GNAT"/>
    <property type="match status" value="1"/>
</dbReference>
<reference evidence="2 3" key="1">
    <citation type="submission" date="2024-09" db="EMBL/GenBank/DDBJ databases">
        <authorList>
            <person name="Sun Q."/>
            <person name="Mori K."/>
        </authorList>
    </citation>
    <scope>NUCLEOTIDE SEQUENCE [LARGE SCALE GENOMIC DNA]</scope>
    <source>
        <strain evidence="2 3">TBRC 5777</strain>
    </source>
</reference>
<organism evidence="2 3">
    <name type="scientific">Roseomonas elaeocarpi</name>
    <dbReference type="NCBI Taxonomy" id="907779"/>
    <lineage>
        <taxon>Bacteria</taxon>
        <taxon>Pseudomonadati</taxon>
        <taxon>Pseudomonadota</taxon>
        <taxon>Alphaproteobacteria</taxon>
        <taxon>Acetobacterales</taxon>
        <taxon>Roseomonadaceae</taxon>
        <taxon>Roseomonas</taxon>
    </lineage>
</organism>
<sequence>MSVHVVHPQAVVPVTVDVTFLRMDHPPEGAVRPLPADAVVERLSRPTVPFYRYLYDTVGGEYLWWFRRTVPDARLRDILASPAISIHVLYQGGEPAGFYELERRAGNTVNLSYFGLLPHAVGQGLGRAFLRQAVDTCWAEGCTVLTVNTCTADHPRALPNYLAAGFTTIRRVREEWPVPTGLGLRIPAHLRG</sequence>
<evidence type="ECO:0000313" key="2">
    <source>
        <dbReference type="EMBL" id="MFC0409252.1"/>
    </source>
</evidence>
<feature type="domain" description="N-acetyltransferase" evidence="1">
    <location>
        <begin position="38"/>
        <end position="187"/>
    </location>
</feature>
<comment type="caution">
    <text evidence="2">The sequence shown here is derived from an EMBL/GenBank/DDBJ whole genome shotgun (WGS) entry which is preliminary data.</text>
</comment>
<dbReference type="EMBL" id="JBHLUN010000008">
    <property type="protein sequence ID" value="MFC0409252.1"/>
    <property type="molecule type" value="Genomic_DNA"/>
</dbReference>
<dbReference type="InterPro" id="IPR016181">
    <property type="entry name" value="Acyl_CoA_acyltransferase"/>
</dbReference>
<dbReference type="EC" id="2.3.1.-" evidence="2"/>
<keyword evidence="2" id="KW-0012">Acyltransferase</keyword>
<keyword evidence="2" id="KW-0808">Transferase</keyword>
<dbReference type="Pfam" id="PF00583">
    <property type="entry name" value="Acetyltransf_1"/>
    <property type="match status" value="1"/>
</dbReference>